<dbReference type="Proteomes" id="UP000031036">
    <property type="component" value="Unassembled WGS sequence"/>
</dbReference>
<evidence type="ECO:0000313" key="1">
    <source>
        <dbReference type="EMBL" id="KHN85103.1"/>
    </source>
</evidence>
<evidence type="ECO:0000313" key="2">
    <source>
        <dbReference type="Proteomes" id="UP000031036"/>
    </source>
</evidence>
<keyword evidence="2" id="KW-1185">Reference proteome</keyword>
<organism evidence="1 2">
    <name type="scientific">Toxocara canis</name>
    <name type="common">Canine roundworm</name>
    <dbReference type="NCBI Taxonomy" id="6265"/>
    <lineage>
        <taxon>Eukaryota</taxon>
        <taxon>Metazoa</taxon>
        <taxon>Ecdysozoa</taxon>
        <taxon>Nematoda</taxon>
        <taxon>Chromadorea</taxon>
        <taxon>Rhabditida</taxon>
        <taxon>Spirurina</taxon>
        <taxon>Ascaridomorpha</taxon>
        <taxon>Ascaridoidea</taxon>
        <taxon>Toxocaridae</taxon>
        <taxon>Toxocara</taxon>
    </lineage>
</organism>
<feature type="non-terminal residue" evidence="1">
    <location>
        <position position="121"/>
    </location>
</feature>
<feature type="non-terminal residue" evidence="1">
    <location>
        <position position="1"/>
    </location>
</feature>
<comment type="caution">
    <text evidence="1">The sequence shown here is derived from an EMBL/GenBank/DDBJ whole genome shotgun (WGS) entry which is preliminary data.</text>
</comment>
<dbReference type="EMBL" id="JPKZ01000862">
    <property type="protein sequence ID" value="KHN85103.1"/>
    <property type="molecule type" value="Genomic_DNA"/>
</dbReference>
<gene>
    <name evidence="1" type="ORF">Tcan_00958</name>
</gene>
<reference evidence="1 2" key="1">
    <citation type="submission" date="2014-11" db="EMBL/GenBank/DDBJ databases">
        <title>Genetic blueprint of the zoonotic pathogen Toxocara canis.</title>
        <authorList>
            <person name="Zhu X.-Q."/>
            <person name="Korhonen P.K."/>
            <person name="Cai H."/>
            <person name="Young N.D."/>
            <person name="Nejsum P."/>
            <person name="von Samson-Himmelstjerna G."/>
            <person name="Boag P.R."/>
            <person name="Tan P."/>
            <person name="Li Q."/>
            <person name="Min J."/>
            <person name="Yang Y."/>
            <person name="Wang X."/>
            <person name="Fang X."/>
            <person name="Hall R.S."/>
            <person name="Hofmann A."/>
            <person name="Sternberg P.W."/>
            <person name="Jex A.R."/>
            <person name="Gasser R.B."/>
        </authorList>
    </citation>
    <scope>NUCLEOTIDE SEQUENCE [LARGE SCALE GENOMIC DNA]</scope>
    <source>
        <strain evidence="1">PN_DK_2014</strain>
    </source>
</reference>
<name>A0A0B2VTT1_TOXCA</name>
<accession>A0A0B2VTT1</accession>
<protein>
    <submittedName>
        <fullName evidence="1">Uncharacterized protein</fullName>
    </submittedName>
</protein>
<sequence>YTRYLTDFQLPNTYASYRHVSRNFCRCRPQYATSTTVVHCAAHTTKQTERAQPHRCKSIDNDESCNCVLRTNQSNPSISPNHHPHLYRFCSISLLNHSAQCHRTQYILPNDHFAMLIISSR</sequence>
<proteinExistence type="predicted"/>
<dbReference type="AlphaFoldDB" id="A0A0B2VTT1"/>